<organism evidence="2">
    <name type="scientific">marine metagenome</name>
    <dbReference type="NCBI Taxonomy" id="408172"/>
    <lineage>
        <taxon>unclassified sequences</taxon>
        <taxon>metagenomes</taxon>
        <taxon>ecological metagenomes</taxon>
    </lineage>
</organism>
<gene>
    <name evidence="2" type="ORF">METZ01_LOCUS73184</name>
</gene>
<feature type="transmembrane region" description="Helical" evidence="1">
    <location>
        <begin position="12"/>
        <end position="34"/>
    </location>
</feature>
<name>A0A381TWF6_9ZZZZ</name>
<protein>
    <submittedName>
        <fullName evidence="2">Uncharacterized protein</fullName>
    </submittedName>
</protein>
<feature type="transmembrane region" description="Helical" evidence="1">
    <location>
        <begin position="54"/>
        <end position="80"/>
    </location>
</feature>
<keyword evidence="1" id="KW-0812">Transmembrane</keyword>
<dbReference type="AlphaFoldDB" id="A0A381TWF6"/>
<evidence type="ECO:0000313" key="2">
    <source>
        <dbReference type="EMBL" id="SVA20330.1"/>
    </source>
</evidence>
<keyword evidence="1" id="KW-1133">Transmembrane helix</keyword>
<accession>A0A381TWF6</accession>
<keyword evidence="1" id="KW-0472">Membrane</keyword>
<dbReference type="EMBL" id="UINC01005285">
    <property type="protein sequence ID" value="SVA20330.1"/>
    <property type="molecule type" value="Genomic_DNA"/>
</dbReference>
<evidence type="ECO:0000256" key="1">
    <source>
        <dbReference type="SAM" id="Phobius"/>
    </source>
</evidence>
<proteinExistence type="predicted"/>
<reference evidence="2" key="1">
    <citation type="submission" date="2018-05" db="EMBL/GenBank/DDBJ databases">
        <authorList>
            <person name="Lanie J.A."/>
            <person name="Ng W.-L."/>
            <person name="Kazmierczak K.M."/>
            <person name="Andrzejewski T.M."/>
            <person name="Davidsen T.M."/>
            <person name="Wayne K.J."/>
            <person name="Tettelin H."/>
            <person name="Glass J.I."/>
            <person name="Rusch D."/>
            <person name="Podicherti R."/>
            <person name="Tsui H.-C.T."/>
            <person name="Winkler M.E."/>
        </authorList>
    </citation>
    <scope>NUCLEOTIDE SEQUENCE</scope>
</reference>
<sequence>MRLDIKTTAITFGLIWGMGAVLMTGLANLIWPGYGQAFLDVVSSIYPGYHATASLGQVVAGALYGSLDGLIAGAVFAWLYNFVGARVQSNSS</sequence>